<gene>
    <name evidence="2" type="ORF">L3X38_029499</name>
</gene>
<feature type="region of interest" description="Disordered" evidence="1">
    <location>
        <begin position="146"/>
        <end position="184"/>
    </location>
</feature>
<comment type="caution">
    <text evidence="2">The sequence shown here is derived from an EMBL/GenBank/DDBJ whole genome shotgun (WGS) entry which is preliminary data.</text>
</comment>
<protein>
    <submittedName>
        <fullName evidence="2">Uncharacterized protein</fullName>
    </submittedName>
</protein>
<organism evidence="2 3">
    <name type="scientific">Prunus dulcis</name>
    <name type="common">Almond</name>
    <name type="synonym">Amygdalus dulcis</name>
    <dbReference type="NCBI Taxonomy" id="3755"/>
    <lineage>
        <taxon>Eukaryota</taxon>
        <taxon>Viridiplantae</taxon>
        <taxon>Streptophyta</taxon>
        <taxon>Embryophyta</taxon>
        <taxon>Tracheophyta</taxon>
        <taxon>Spermatophyta</taxon>
        <taxon>Magnoliopsida</taxon>
        <taxon>eudicotyledons</taxon>
        <taxon>Gunneridae</taxon>
        <taxon>Pentapetalae</taxon>
        <taxon>rosids</taxon>
        <taxon>fabids</taxon>
        <taxon>Rosales</taxon>
        <taxon>Rosaceae</taxon>
        <taxon>Amygdaloideae</taxon>
        <taxon>Amygdaleae</taxon>
        <taxon>Prunus</taxon>
    </lineage>
</organism>
<sequence>MMHWQNSQPSAATADLISGKGHVLTMTSRQYDPQGKLPEMEKSPVNISEMEKTQKFELQTSILELLRRLSGSNDIPVQPCSPSLTMPSAAADLTPAEYGALTKLSEVLSAQLSARLSAQLSAQQLQLADTQKSILEELRLIRSSNASLSQSTTTPNCTVIDDSPNREPFNPHPSPEHASMTTHQGEDRSVYLLVSFDDRKYTNSIYKVTFKHGGVTHEPPVVGLVAEYYDTFHIKGARIFNRSKLYIIPEEVYNKTRGAKSYRPLGYSIDTKTGSYCSSLPPSIASKPAGTLVSAYDKLYYVALPGSSPSIKEPSFERYDPDEDVWERMTSFPFYCDYGSHTEIIGYAVCYGVILFSLSDSSMNPYIVAFHESRNQWNRVTSASYASFRGRAIVVGDTIYALHALIEEVIIIFSLRMEKCEDDGIAYSLSPLFVLRGLKIARPPVRFNELKTGYLVYLGNKDFFHVKTGSPDEEEFATVQYLCITTFQIIVGGGGKPMIRTIHSTVHPVDIKGREWFSLEFCFTPEFGDYEPIEVESVTSMNQPKQEETTLDEHDKEFLIREGTRSKLRACPWLREKPNLKYKAPCIVKGPSTKTPN</sequence>
<dbReference type="SUPFAM" id="SSF117281">
    <property type="entry name" value="Kelch motif"/>
    <property type="match status" value="1"/>
</dbReference>
<name>A0AAD4VTQ5_PRUDU</name>
<proteinExistence type="predicted"/>
<keyword evidence="3" id="KW-1185">Reference proteome</keyword>
<evidence type="ECO:0000313" key="2">
    <source>
        <dbReference type="EMBL" id="KAI5330102.1"/>
    </source>
</evidence>
<reference evidence="2 3" key="1">
    <citation type="journal article" date="2022" name="G3 (Bethesda)">
        <title>Whole-genome sequence and methylome profiling of the almond [Prunus dulcis (Mill.) D.A. Webb] cultivar 'Nonpareil'.</title>
        <authorList>
            <person name="D'Amico-Willman K.M."/>
            <person name="Ouma W.Z."/>
            <person name="Meulia T."/>
            <person name="Sideli G.M."/>
            <person name="Gradziel T.M."/>
            <person name="Fresnedo-Ramirez J."/>
        </authorList>
    </citation>
    <scope>NUCLEOTIDE SEQUENCE [LARGE SCALE GENOMIC DNA]</scope>
    <source>
        <strain evidence="2">Clone GOH B32 T37-40</strain>
    </source>
</reference>
<dbReference type="Proteomes" id="UP001054821">
    <property type="component" value="Chromosome 5"/>
</dbReference>
<feature type="compositionally biased region" description="Polar residues" evidence="1">
    <location>
        <begin position="146"/>
        <end position="157"/>
    </location>
</feature>
<dbReference type="Gene3D" id="2.120.10.80">
    <property type="entry name" value="Kelch-type beta propeller"/>
    <property type="match status" value="1"/>
</dbReference>
<dbReference type="InterPro" id="IPR015915">
    <property type="entry name" value="Kelch-typ_b-propeller"/>
</dbReference>
<dbReference type="AlphaFoldDB" id="A0AAD4VTQ5"/>
<dbReference type="EMBL" id="JAJFAZ020000005">
    <property type="protein sequence ID" value="KAI5330102.1"/>
    <property type="molecule type" value="Genomic_DNA"/>
</dbReference>
<evidence type="ECO:0000256" key="1">
    <source>
        <dbReference type="SAM" id="MobiDB-lite"/>
    </source>
</evidence>
<accession>A0AAD4VTQ5</accession>
<evidence type="ECO:0000313" key="3">
    <source>
        <dbReference type="Proteomes" id="UP001054821"/>
    </source>
</evidence>